<dbReference type="Proteomes" id="UP000054324">
    <property type="component" value="Unassembled WGS sequence"/>
</dbReference>
<accession>A0A074ZM19</accession>
<dbReference type="OrthoDB" id="10606851at2759"/>
<dbReference type="GeneID" id="20328597"/>
<dbReference type="KEGG" id="ovi:T265_14431"/>
<gene>
    <name evidence="1" type="ORF">T265_14431</name>
</gene>
<keyword evidence="2" id="KW-1185">Reference proteome</keyword>
<sequence>MTDNMSPVLAKLREIECVLVCQSEGGHYSHICSSRWQQIALFRRFSDVLRADPENADVCLLPRPQRGHLTMLTWTEAQITSTMCPLILCASEFSGPQRNYSTAVTQRFDFPIKPVHRTAFQLVQSVGSRASAEQVTVNHTTVTCNQITTESR</sequence>
<organism evidence="1 2">
    <name type="scientific">Opisthorchis viverrini</name>
    <name type="common">Southeast Asian liver fluke</name>
    <dbReference type="NCBI Taxonomy" id="6198"/>
    <lineage>
        <taxon>Eukaryota</taxon>
        <taxon>Metazoa</taxon>
        <taxon>Spiralia</taxon>
        <taxon>Lophotrochozoa</taxon>
        <taxon>Platyhelminthes</taxon>
        <taxon>Trematoda</taxon>
        <taxon>Digenea</taxon>
        <taxon>Opisthorchiida</taxon>
        <taxon>Opisthorchiata</taxon>
        <taxon>Opisthorchiidae</taxon>
        <taxon>Opisthorchis</taxon>
    </lineage>
</organism>
<evidence type="ECO:0000313" key="1">
    <source>
        <dbReference type="EMBL" id="KER24415.1"/>
    </source>
</evidence>
<dbReference type="AlphaFoldDB" id="A0A074ZM19"/>
<dbReference type="RefSeq" id="XP_009171857.1">
    <property type="nucleotide sequence ID" value="XM_009173593.1"/>
</dbReference>
<feature type="non-terminal residue" evidence="1">
    <location>
        <position position="152"/>
    </location>
</feature>
<proteinExistence type="predicted"/>
<dbReference type="EMBL" id="KL596811">
    <property type="protein sequence ID" value="KER24415.1"/>
    <property type="molecule type" value="Genomic_DNA"/>
</dbReference>
<name>A0A074ZM19_OPIVI</name>
<dbReference type="CTD" id="20328597"/>
<evidence type="ECO:0000313" key="2">
    <source>
        <dbReference type="Proteomes" id="UP000054324"/>
    </source>
</evidence>
<reference evidence="1 2" key="1">
    <citation type="submission" date="2013-11" db="EMBL/GenBank/DDBJ databases">
        <title>Opisthorchis viverrini - life in the bile duct.</title>
        <authorList>
            <person name="Young N.D."/>
            <person name="Nagarajan N."/>
            <person name="Lin S.J."/>
            <person name="Korhonen P.K."/>
            <person name="Jex A.R."/>
            <person name="Hall R.S."/>
            <person name="Safavi-Hemami H."/>
            <person name="Kaewkong W."/>
            <person name="Bertrand D."/>
            <person name="Gao S."/>
            <person name="Seet Q."/>
            <person name="Wongkham S."/>
            <person name="Teh B.T."/>
            <person name="Wongkham C."/>
            <person name="Intapan P.M."/>
            <person name="Maleewong W."/>
            <person name="Yang X."/>
            <person name="Hu M."/>
            <person name="Wang Z."/>
            <person name="Hofmann A."/>
            <person name="Sternberg P.W."/>
            <person name="Tan P."/>
            <person name="Wang J."/>
            <person name="Gasser R.B."/>
        </authorList>
    </citation>
    <scope>NUCLEOTIDE SEQUENCE [LARGE SCALE GENOMIC DNA]</scope>
</reference>
<protein>
    <submittedName>
        <fullName evidence="1">Uncharacterized protein</fullName>
    </submittedName>
</protein>